<proteinExistence type="predicted"/>
<reference evidence="1" key="1">
    <citation type="submission" date="2023-03" db="EMBL/GenBank/DDBJ databases">
        <title>Massive genome expansion in bonnet fungi (Mycena s.s.) driven by repeated elements and novel gene families across ecological guilds.</title>
        <authorList>
            <consortium name="Lawrence Berkeley National Laboratory"/>
            <person name="Harder C.B."/>
            <person name="Miyauchi S."/>
            <person name="Viragh M."/>
            <person name="Kuo A."/>
            <person name="Thoen E."/>
            <person name="Andreopoulos B."/>
            <person name="Lu D."/>
            <person name="Skrede I."/>
            <person name="Drula E."/>
            <person name="Henrissat B."/>
            <person name="Morin E."/>
            <person name="Kohler A."/>
            <person name="Barry K."/>
            <person name="LaButti K."/>
            <person name="Morin E."/>
            <person name="Salamov A."/>
            <person name="Lipzen A."/>
            <person name="Mereny Z."/>
            <person name="Hegedus B."/>
            <person name="Baldrian P."/>
            <person name="Stursova M."/>
            <person name="Weitz H."/>
            <person name="Taylor A."/>
            <person name="Grigoriev I.V."/>
            <person name="Nagy L.G."/>
            <person name="Martin F."/>
            <person name="Kauserud H."/>
        </authorList>
    </citation>
    <scope>NUCLEOTIDE SEQUENCE</scope>
    <source>
        <strain evidence="1">9284</strain>
    </source>
</reference>
<keyword evidence="2" id="KW-1185">Reference proteome</keyword>
<dbReference type="AlphaFoldDB" id="A0AAD7BVB8"/>
<comment type="caution">
    <text evidence="1">The sequence shown here is derived from an EMBL/GenBank/DDBJ whole genome shotgun (WGS) entry which is preliminary data.</text>
</comment>
<organism evidence="1 2">
    <name type="scientific">Roridomyces roridus</name>
    <dbReference type="NCBI Taxonomy" id="1738132"/>
    <lineage>
        <taxon>Eukaryota</taxon>
        <taxon>Fungi</taxon>
        <taxon>Dikarya</taxon>
        <taxon>Basidiomycota</taxon>
        <taxon>Agaricomycotina</taxon>
        <taxon>Agaricomycetes</taxon>
        <taxon>Agaricomycetidae</taxon>
        <taxon>Agaricales</taxon>
        <taxon>Marasmiineae</taxon>
        <taxon>Mycenaceae</taxon>
        <taxon>Roridomyces</taxon>
    </lineage>
</organism>
<accession>A0AAD7BVB8</accession>
<dbReference type="Proteomes" id="UP001221142">
    <property type="component" value="Unassembled WGS sequence"/>
</dbReference>
<evidence type="ECO:0000313" key="2">
    <source>
        <dbReference type="Proteomes" id="UP001221142"/>
    </source>
</evidence>
<dbReference type="EMBL" id="JARKIF010000009">
    <property type="protein sequence ID" value="KAJ7630860.1"/>
    <property type="molecule type" value="Genomic_DNA"/>
</dbReference>
<evidence type="ECO:0000313" key="1">
    <source>
        <dbReference type="EMBL" id="KAJ7630860.1"/>
    </source>
</evidence>
<name>A0AAD7BVB8_9AGAR</name>
<sequence length="414" mass="47348">MHQAGWTRLRLRPAAKPGPFVARVHSPPSHPVRPNFSLRRIVPRSVLQNRGLRSPKLPSQEAASALPSLKKLSVPLAIDRSTSRKSLYENLLRLLASPATASLPILLDYHALHPAALRSVRSYNLLISLAIRHVAWGVVQSLVENMSVDGIDGNLETQTLKTRWFPRHRTRKPIPLSLWLEFFHGVKAGALANRLSSAVNSPLTRFQILMQNLPVFLPNEDRKSVRTVHTIVRAMLALDRPQSALALATRYFHGLPRQISIKWAQKCVAIMDGLVAHEANRTGLLDFYTARRKLNSLLGIHPAFRPTAKTVYLLLGTLRQAKQRGTLSWRTLTKYKARWGAQVEDRRVRRRLASYAITERRLDIFNKETEERSSQLRRRPFREIYSRQGHDDRLWRLLEVRATKVRWLLEGKGV</sequence>
<gene>
    <name evidence="1" type="ORF">FB45DRAFT_916762</name>
</gene>
<protein>
    <submittedName>
        <fullName evidence="1">Uncharacterized protein</fullName>
    </submittedName>
</protein>